<dbReference type="PANTHER" id="PTHR11161:SF71">
    <property type="entry name" value="NOSE RESISTANT-TO-FLUOXETINE PROTEIN N-TERMINAL DOMAIN-CONTAINING PROTEIN"/>
    <property type="match status" value="1"/>
</dbReference>
<feature type="transmembrane region" description="Helical" evidence="1">
    <location>
        <begin position="172"/>
        <end position="192"/>
    </location>
</feature>
<dbReference type="InterPro" id="IPR052728">
    <property type="entry name" value="O2_lipid_transport_reg"/>
</dbReference>
<evidence type="ECO:0000313" key="2">
    <source>
        <dbReference type="EMBL" id="CAD7409363.1"/>
    </source>
</evidence>
<protein>
    <submittedName>
        <fullName evidence="2">Uncharacterized protein</fullName>
    </submittedName>
</protein>
<feature type="transmembrane region" description="Helical" evidence="1">
    <location>
        <begin position="46"/>
        <end position="75"/>
    </location>
</feature>
<dbReference type="AlphaFoldDB" id="A0A7R9D7E4"/>
<reference evidence="2" key="1">
    <citation type="submission" date="2020-11" db="EMBL/GenBank/DDBJ databases">
        <authorList>
            <person name="Tran Van P."/>
        </authorList>
    </citation>
    <scope>NUCLEOTIDE SEQUENCE</scope>
</reference>
<keyword evidence="1" id="KW-0812">Transmembrane</keyword>
<dbReference type="PANTHER" id="PTHR11161">
    <property type="entry name" value="O-ACYLTRANSFERASE"/>
    <property type="match status" value="1"/>
</dbReference>
<feature type="transmembrane region" description="Helical" evidence="1">
    <location>
        <begin position="212"/>
        <end position="233"/>
    </location>
</feature>
<keyword evidence="1" id="KW-1133">Transmembrane helix</keyword>
<proteinExistence type="predicted"/>
<evidence type="ECO:0000256" key="1">
    <source>
        <dbReference type="SAM" id="Phobius"/>
    </source>
</evidence>
<gene>
    <name evidence="2" type="ORF">TCEB3V08_LOCUS9985</name>
</gene>
<organism evidence="2">
    <name type="scientific">Timema cristinae</name>
    <name type="common">Walking stick</name>
    <dbReference type="NCBI Taxonomy" id="61476"/>
    <lineage>
        <taxon>Eukaryota</taxon>
        <taxon>Metazoa</taxon>
        <taxon>Ecdysozoa</taxon>
        <taxon>Arthropoda</taxon>
        <taxon>Hexapoda</taxon>
        <taxon>Insecta</taxon>
        <taxon>Pterygota</taxon>
        <taxon>Neoptera</taxon>
        <taxon>Polyneoptera</taxon>
        <taxon>Phasmatodea</taxon>
        <taxon>Timematodea</taxon>
        <taxon>Timematoidea</taxon>
        <taxon>Timematidae</taxon>
        <taxon>Timema</taxon>
    </lineage>
</organism>
<accession>A0A7R9D7E4</accession>
<dbReference type="EMBL" id="OC321064">
    <property type="protein sequence ID" value="CAD7409363.1"/>
    <property type="molecule type" value="Genomic_DNA"/>
</dbReference>
<name>A0A7R9D7E4_TIMCR</name>
<keyword evidence="1" id="KW-0472">Membrane</keyword>
<sequence length="339" mass="37775">MQISASCPCGGTCYTFKTIYPFEEMCATHTHQLALDMQLSLVAPPLVYLLFLSQGWGILLIATLQVISVALRYYVSVQDKLSPLLYNGITLSPPCLPGPLQKQTTREPLLPGHVLQCVSSPQAVSQGVIEVRHTYLVELTFRSRHCLTWQGLSLAQHQPASQKGQKELNNKIIPHLVYGGWLSAAYLIYFSFFSMSEVVSPEYQYDAFEISFYYALSPVAMSLALSWVILACATRNGELLKMNNTWFDGSCDIDIFSPSLLLEHIETSSGHGSILRWSWSVVVGSVVVSLGLEYSAARIVKWAAQFLLQDVDMDEDDNVPFHTSFTATKKKTISFVVQL</sequence>